<feature type="transmembrane region" description="Helical" evidence="6">
    <location>
        <begin position="12"/>
        <end position="29"/>
    </location>
</feature>
<dbReference type="PROSITE" id="PS50887">
    <property type="entry name" value="GGDEF"/>
    <property type="match status" value="1"/>
</dbReference>
<keyword evidence="4" id="KW-0547">Nucleotide-binding</keyword>
<sequence>MEKHKINARSILLFTLLLFVILFCMTMLYQENSSVKSIPQLNYLIVVVALFFLNAIIFIFMILKYFANNRHFSTLIMSLAFLSSLVYFVETIFIIKEPIIESALIQIKSNDISIFYLFRQLSFIFLLSLALFCSDINNIDKTDNKKKTAVLLMSLIPFFFFPALAHNLSSYNPDYCWFIVDYSRKNEAVTWGANYLKIIICLWSFLLFFIITQTRLASDLWPYIALLCLSAICCNLLLLALDDYNYTVWYISRGIEVASKLFIISILIHNIFKELYLANKLAIHDVLTNIYNRRYFFNELELRLNTRNKTCFCLLFLDIDHFKRINDRWGHVVGDRVIISIVNIIQQSLRSEDLLARLGGEEFGVMLYNTNITQARFIAEKIRKNVEMLTGENNIYNVPEPMTISIGAFFATTPDYSASDIMVQADNALYEAKNNGRNQVVLHHT</sequence>
<feature type="transmembrane region" description="Helical" evidence="6">
    <location>
        <begin position="148"/>
        <end position="168"/>
    </location>
</feature>
<feature type="transmembrane region" description="Helical" evidence="6">
    <location>
        <begin position="188"/>
        <end position="211"/>
    </location>
</feature>
<evidence type="ECO:0000259" key="7">
    <source>
        <dbReference type="PROSITE" id="PS50887"/>
    </source>
</evidence>
<feature type="transmembrane region" description="Helical" evidence="6">
    <location>
        <begin position="115"/>
        <end position="136"/>
    </location>
</feature>
<dbReference type="InterPro" id="IPR043128">
    <property type="entry name" value="Rev_trsase/Diguanyl_cyclase"/>
</dbReference>
<comment type="pathway">
    <text evidence="2">Purine metabolism; 3',5'-cyclic di-GMP biosynthesis.</text>
</comment>
<evidence type="ECO:0000256" key="4">
    <source>
        <dbReference type="ARBA" id="ARBA00023134"/>
    </source>
</evidence>
<keyword evidence="6" id="KW-0472">Membrane</keyword>
<gene>
    <name evidence="8" type="ORF">Q0A17_11310</name>
</gene>
<evidence type="ECO:0000256" key="6">
    <source>
        <dbReference type="SAM" id="Phobius"/>
    </source>
</evidence>
<comment type="caution">
    <text evidence="8">The sequence shown here is derived from an EMBL/GenBank/DDBJ whole genome shotgun (WGS) entry which is preliminary data.</text>
</comment>
<feature type="transmembrane region" description="Helical" evidence="6">
    <location>
        <begin position="223"/>
        <end position="241"/>
    </location>
</feature>
<dbReference type="Gene3D" id="3.30.70.270">
    <property type="match status" value="1"/>
</dbReference>
<keyword evidence="4" id="KW-0342">GTP-binding</keyword>
<feature type="transmembrane region" description="Helical" evidence="6">
    <location>
        <begin position="75"/>
        <end position="95"/>
    </location>
</feature>
<feature type="transmembrane region" description="Helical" evidence="6">
    <location>
        <begin position="41"/>
        <end position="63"/>
    </location>
</feature>
<evidence type="ECO:0000256" key="3">
    <source>
        <dbReference type="ARBA" id="ARBA00012528"/>
    </source>
</evidence>
<dbReference type="CDD" id="cd01949">
    <property type="entry name" value="GGDEF"/>
    <property type="match status" value="1"/>
</dbReference>
<proteinExistence type="predicted"/>
<feature type="domain" description="GGDEF" evidence="7">
    <location>
        <begin position="310"/>
        <end position="445"/>
    </location>
</feature>
<dbReference type="RefSeq" id="WP_301699112.1">
    <property type="nucleotide sequence ID" value="NZ_JAUJYW010000004.1"/>
</dbReference>
<evidence type="ECO:0000313" key="8">
    <source>
        <dbReference type="EMBL" id="MDN8599995.1"/>
    </source>
</evidence>
<organism evidence="8 9">
    <name type="scientific">Citrobacter enshiensis</name>
    <dbReference type="NCBI Taxonomy" id="2971264"/>
    <lineage>
        <taxon>Bacteria</taxon>
        <taxon>Pseudomonadati</taxon>
        <taxon>Pseudomonadota</taxon>
        <taxon>Gammaproteobacteria</taxon>
        <taxon>Enterobacterales</taxon>
        <taxon>Enterobacteriaceae</taxon>
        <taxon>Citrobacter</taxon>
    </lineage>
</organism>
<name>A0ABT8PUH8_9ENTR</name>
<keyword evidence="6" id="KW-1133">Transmembrane helix</keyword>
<dbReference type="Pfam" id="PF00990">
    <property type="entry name" value="GGDEF"/>
    <property type="match status" value="1"/>
</dbReference>
<protein>
    <recommendedName>
        <fullName evidence="3">diguanylate cyclase</fullName>
        <ecNumber evidence="3">2.7.7.65</ecNumber>
    </recommendedName>
</protein>
<dbReference type="EC" id="2.7.7.65" evidence="3"/>
<keyword evidence="9" id="KW-1185">Reference proteome</keyword>
<dbReference type="InterPro" id="IPR000160">
    <property type="entry name" value="GGDEF_dom"/>
</dbReference>
<evidence type="ECO:0000313" key="9">
    <source>
        <dbReference type="Proteomes" id="UP001174867"/>
    </source>
</evidence>
<keyword evidence="6" id="KW-0812">Transmembrane</keyword>
<dbReference type="InterPro" id="IPR029787">
    <property type="entry name" value="Nucleotide_cyclase"/>
</dbReference>
<evidence type="ECO:0000256" key="1">
    <source>
        <dbReference type="ARBA" id="ARBA00001946"/>
    </source>
</evidence>
<evidence type="ECO:0000256" key="5">
    <source>
        <dbReference type="ARBA" id="ARBA00034247"/>
    </source>
</evidence>
<dbReference type="InterPro" id="IPR050469">
    <property type="entry name" value="Diguanylate_Cyclase"/>
</dbReference>
<accession>A0ABT8PUH8</accession>
<comment type="catalytic activity">
    <reaction evidence="5">
        <text>2 GTP = 3',3'-c-di-GMP + 2 diphosphate</text>
        <dbReference type="Rhea" id="RHEA:24898"/>
        <dbReference type="ChEBI" id="CHEBI:33019"/>
        <dbReference type="ChEBI" id="CHEBI:37565"/>
        <dbReference type="ChEBI" id="CHEBI:58805"/>
        <dbReference type="EC" id="2.7.7.65"/>
    </reaction>
</comment>
<feature type="transmembrane region" description="Helical" evidence="6">
    <location>
        <begin position="247"/>
        <end position="272"/>
    </location>
</feature>
<dbReference type="Proteomes" id="UP001174867">
    <property type="component" value="Unassembled WGS sequence"/>
</dbReference>
<dbReference type="SMART" id="SM00267">
    <property type="entry name" value="GGDEF"/>
    <property type="match status" value="1"/>
</dbReference>
<dbReference type="PANTHER" id="PTHR45138:SF9">
    <property type="entry name" value="DIGUANYLATE CYCLASE DGCM-RELATED"/>
    <property type="match status" value="1"/>
</dbReference>
<reference evidence="8 9" key="1">
    <citation type="submission" date="2023-07" db="EMBL/GenBank/DDBJ databases">
        <title>Citrobacter selenititolerans sp. nov., isolated from seleniferous soil.</title>
        <authorList>
            <person name="Zhang S."/>
            <person name="Li K."/>
            <person name="Peng J."/>
            <person name="Wang H."/>
            <person name="Sun J."/>
            <person name="Guo Y."/>
        </authorList>
    </citation>
    <scope>NUCLEOTIDE SEQUENCE [LARGE SCALE GENOMIC DNA]</scope>
    <source>
        <strain evidence="8 9">S2-9</strain>
    </source>
</reference>
<dbReference type="InterPro" id="IPR033424">
    <property type="entry name" value="MASE4"/>
</dbReference>
<evidence type="ECO:0000256" key="2">
    <source>
        <dbReference type="ARBA" id="ARBA00004665"/>
    </source>
</evidence>
<dbReference type="PANTHER" id="PTHR45138">
    <property type="entry name" value="REGULATORY COMPONENTS OF SENSORY TRANSDUCTION SYSTEM"/>
    <property type="match status" value="1"/>
</dbReference>
<dbReference type="EMBL" id="JAUJYW010000004">
    <property type="protein sequence ID" value="MDN8599995.1"/>
    <property type="molecule type" value="Genomic_DNA"/>
</dbReference>
<comment type="cofactor">
    <cofactor evidence="1">
        <name>Mg(2+)</name>
        <dbReference type="ChEBI" id="CHEBI:18420"/>
    </cofactor>
</comment>
<dbReference type="SUPFAM" id="SSF55073">
    <property type="entry name" value="Nucleotide cyclase"/>
    <property type="match status" value="1"/>
</dbReference>
<dbReference type="NCBIfam" id="TIGR00254">
    <property type="entry name" value="GGDEF"/>
    <property type="match status" value="1"/>
</dbReference>
<dbReference type="Pfam" id="PF17158">
    <property type="entry name" value="MASE4"/>
    <property type="match status" value="1"/>
</dbReference>